<dbReference type="InterPro" id="IPR039424">
    <property type="entry name" value="SBP_5"/>
</dbReference>
<keyword evidence="3" id="KW-0732">Signal</keyword>
<dbReference type="InterPro" id="IPR030678">
    <property type="entry name" value="Peptide/Ni-bd"/>
</dbReference>
<dbReference type="GO" id="GO:0043190">
    <property type="term" value="C:ATP-binding cassette (ABC) transporter complex"/>
    <property type="evidence" value="ECO:0007669"/>
    <property type="project" value="InterPro"/>
</dbReference>
<comment type="caution">
    <text evidence="6">The sequence shown here is derived from an EMBL/GenBank/DDBJ whole genome shotgun (WGS) entry which is preliminary data.</text>
</comment>
<evidence type="ECO:0000256" key="4">
    <source>
        <dbReference type="SAM" id="Phobius"/>
    </source>
</evidence>
<reference evidence="6 7" key="1">
    <citation type="journal article" date="2015" name="Nature">
        <title>rRNA introns, odd ribosomes, and small enigmatic genomes across a large radiation of phyla.</title>
        <authorList>
            <person name="Brown C.T."/>
            <person name="Hug L.A."/>
            <person name="Thomas B.C."/>
            <person name="Sharon I."/>
            <person name="Castelle C.J."/>
            <person name="Singh A."/>
            <person name="Wilkins M.J."/>
            <person name="Williams K.H."/>
            <person name="Banfield J.F."/>
        </authorList>
    </citation>
    <scope>NUCLEOTIDE SEQUENCE [LARGE SCALE GENOMIC DNA]</scope>
</reference>
<feature type="domain" description="Solute-binding protein family 5" evidence="5">
    <location>
        <begin position="141"/>
        <end position="421"/>
    </location>
</feature>
<dbReference type="SUPFAM" id="SSF53850">
    <property type="entry name" value="Periplasmic binding protein-like II"/>
    <property type="match status" value="1"/>
</dbReference>
<dbReference type="InterPro" id="IPR000914">
    <property type="entry name" value="SBP_5_dom"/>
</dbReference>
<evidence type="ECO:0000256" key="1">
    <source>
        <dbReference type="ARBA" id="ARBA00005695"/>
    </source>
</evidence>
<dbReference type="Proteomes" id="UP000033867">
    <property type="component" value="Unassembled WGS sequence"/>
</dbReference>
<dbReference type="GO" id="GO:0015833">
    <property type="term" value="P:peptide transport"/>
    <property type="evidence" value="ECO:0007669"/>
    <property type="project" value="TreeGrafter"/>
</dbReference>
<dbReference type="Gene3D" id="3.90.76.10">
    <property type="entry name" value="Dipeptide-binding Protein, Domain 1"/>
    <property type="match status" value="1"/>
</dbReference>
<proteinExistence type="inferred from homology"/>
<feature type="transmembrane region" description="Helical" evidence="4">
    <location>
        <begin position="65"/>
        <end position="82"/>
    </location>
</feature>
<dbReference type="EMBL" id="LCEK01000010">
    <property type="protein sequence ID" value="KKS72298.1"/>
    <property type="molecule type" value="Genomic_DNA"/>
</dbReference>
<evidence type="ECO:0000256" key="2">
    <source>
        <dbReference type="ARBA" id="ARBA00022448"/>
    </source>
</evidence>
<dbReference type="Pfam" id="PF00496">
    <property type="entry name" value="SBP_bac_5"/>
    <property type="match status" value="1"/>
</dbReference>
<dbReference type="PANTHER" id="PTHR30290">
    <property type="entry name" value="PERIPLASMIC BINDING COMPONENT OF ABC TRANSPORTER"/>
    <property type="match status" value="1"/>
</dbReference>
<dbReference type="CDD" id="cd08513">
    <property type="entry name" value="PBP2_thermophilic_Hb8_like"/>
    <property type="match status" value="1"/>
</dbReference>
<keyword evidence="2" id="KW-0813">Transport</keyword>
<dbReference type="Gene3D" id="3.40.190.10">
    <property type="entry name" value="Periplasmic binding protein-like II"/>
    <property type="match status" value="2"/>
</dbReference>
<dbReference type="PANTHER" id="PTHR30290:SF9">
    <property type="entry name" value="OLIGOPEPTIDE-BINDING PROTEIN APPA"/>
    <property type="match status" value="1"/>
</dbReference>
<evidence type="ECO:0000313" key="6">
    <source>
        <dbReference type="EMBL" id="KKS72298.1"/>
    </source>
</evidence>
<evidence type="ECO:0000256" key="3">
    <source>
        <dbReference type="ARBA" id="ARBA00022729"/>
    </source>
</evidence>
<dbReference type="GO" id="GO:0042597">
    <property type="term" value="C:periplasmic space"/>
    <property type="evidence" value="ECO:0007669"/>
    <property type="project" value="UniProtKB-ARBA"/>
</dbReference>
<keyword evidence="4" id="KW-1133">Transmembrane helix</keyword>
<dbReference type="Gene3D" id="3.10.105.10">
    <property type="entry name" value="Dipeptide-binding Protein, Domain 3"/>
    <property type="match status" value="2"/>
</dbReference>
<gene>
    <name evidence="6" type="ORF">UV42_C0010G0001</name>
</gene>
<keyword evidence="4" id="KW-0812">Transmembrane</keyword>
<evidence type="ECO:0000313" key="7">
    <source>
        <dbReference type="Proteomes" id="UP000033867"/>
    </source>
</evidence>
<evidence type="ECO:0000259" key="5">
    <source>
        <dbReference type="Pfam" id="PF00496"/>
    </source>
</evidence>
<dbReference type="GO" id="GO:1904680">
    <property type="term" value="F:peptide transmembrane transporter activity"/>
    <property type="evidence" value="ECO:0007669"/>
    <property type="project" value="TreeGrafter"/>
</dbReference>
<name>A0A0G1ECH9_9BACT</name>
<keyword evidence="4" id="KW-0472">Membrane</keyword>
<accession>A0A0G1ECH9</accession>
<sequence length="677" mass="76656">MRIISFLKNALKTLQKRVGRSKGVSPLVSHDHDVQLIRSLRGKRIPSARQWARLPGLLTLREKRLFGVAGIVLLGSLVWFGYDMLSAQLMTVPAVGGRYIEAVIGAPQHINPLFAPTNDTDVDISRLVYSGLMRHNTEHGLVPDLATQPPEKSEDGLVYTFHLRENATWHDGEPFTADDVVFTIEALQNPAINSPLLVSFQGVVVEKVDDYTVRFTLPEAFPAFLSSLTVGILPEHLWFDTPIDQMRLSQKNIQPIGTGPYKFSKLVKDESGRIVRYELTRFEEWYRQAPYIEEFVFAFYSAYAGPGGAIQDLREKKVDGLHFVPYDLRSQIARKNIVLKTLQLPQYTALMYNQTHNPVLEALDLRKALTCSIDKERILRETLDNEGEIIHSPVLPEFPGYDRERKTERCDTAAANETLDAVYDRLSVDDYRAQLLEEEIGRYKESLDVASSTAEEGEGGITADTSDEEVVVPEDILVQINEALDTRIDPAQPFYRVDDDGDIVSLMLVTSDTTEYSHAVHLIAGMWQELGITTKITLVPPKDIPKQVLKERNYDVLLYGMIVGEDPDQYPFWHSSQIDFPGLNLSAYVNRSVDTVLEEARETSDPEQESAKYKEFQDLLLADVPAVFLYMPTYTYALHNDILGFRVVRISHPADRFNGIESWYMKTKKVWNTHAGS</sequence>
<dbReference type="AlphaFoldDB" id="A0A0G1ECH9"/>
<comment type="similarity">
    <text evidence="1">Belongs to the bacterial solute-binding protein 5 family.</text>
</comment>
<protein>
    <recommendedName>
        <fullName evidence="5">Solute-binding protein family 5 domain-containing protein</fullName>
    </recommendedName>
</protein>
<dbReference type="PIRSF" id="PIRSF002741">
    <property type="entry name" value="MppA"/>
    <property type="match status" value="1"/>
</dbReference>
<organism evidence="6 7">
    <name type="scientific">Candidatus Magasanikbacteria bacterium GW2011_GWE2_42_7</name>
    <dbReference type="NCBI Taxonomy" id="1619052"/>
    <lineage>
        <taxon>Bacteria</taxon>
        <taxon>Candidatus Magasanikiibacteriota</taxon>
    </lineage>
</organism>